<dbReference type="InterPro" id="IPR029066">
    <property type="entry name" value="PLP-binding_barrel"/>
</dbReference>
<dbReference type="InterPro" id="IPR011078">
    <property type="entry name" value="PyrdxlP_homeostasis"/>
</dbReference>
<dbReference type="Gene3D" id="1.10.287.1130">
    <property type="entry name" value="CytochromE C oxidase copper chaperone"/>
    <property type="match status" value="1"/>
</dbReference>
<comment type="similarity">
    <text evidence="2">Belongs to the COX17 family.</text>
</comment>
<dbReference type="InterPro" id="IPR007745">
    <property type="entry name" value="Cyt_c_oxidase_Cu-chaperone"/>
</dbReference>
<evidence type="ECO:0000256" key="2">
    <source>
        <dbReference type="ARBA" id="ARBA00009241"/>
    </source>
</evidence>
<protein>
    <submittedName>
        <fullName evidence="10">Uncharacterized protein</fullName>
    </submittedName>
</protein>
<keyword evidence="4" id="KW-0663">Pyridoxal phosphate</keyword>
<dbReference type="GO" id="GO:0016531">
    <property type="term" value="F:copper chaperone activity"/>
    <property type="evidence" value="ECO:0007669"/>
    <property type="project" value="InterPro"/>
</dbReference>
<dbReference type="NCBIfam" id="TIGR00044">
    <property type="entry name" value="YggS family pyridoxal phosphate-dependent enzyme"/>
    <property type="match status" value="1"/>
</dbReference>
<evidence type="ECO:0000256" key="1">
    <source>
        <dbReference type="ARBA" id="ARBA00004569"/>
    </source>
</evidence>
<dbReference type="CDD" id="cd06822">
    <property type="entry name" value="PLPDE_III_YBL036c_euk"/>
    <property type="match status" value="1"/>
</dbReference>
<dbReference type="GO" id="GO:0030170">
    <property type="term" value="F:pyridoxal phosphate binding"/>
    <property type="evidence" value="ECO:0007669"/>
    <property type="project" value="InterPro"/>
</dbReference>
<dbReference type="Gene3D" id="3.20.20.10">
    <property type="entry name" value="Alanine racemase"/>
    <property type="match status" value="1"/>
</dbReference>
<dbReference type="Proteomes" id="UP000274429">
    <property type="component" value="Unassembled WGS sequence"/>
</dbReference>
<evidence type="ECO:0000256" key="8">
    <source>
        <dbReference type="ARBA" id="ARBA00023186"/>
    </source>
</evidence>
<dbReference type="EMBL" id="UYWX01020713">
    <property type="protein sequence ID" value="VDM33947.1"/>
    <property type="molecule type" value="Genomic_DNA"/>
</dbReference>
<keyword evidence="6" id="KW-0496">Mitochondrion</keyword>
<comment type="subcellular location">
    <subcellularLocation>
        <location evidence="1">Mitochondrion intermembrane space</location>
    </subcellularLocation>
</comment>
<gene>
    <name evidence="10" type="ORF">TTAC_LOCUS9201</name>
</gene>
<dbReference type="PANTHER" id="PTHR10146:SF14">
    <property type="entry name" value="PYRIDOXAL PHOSPHATE HOMEOSTASIS PROTEIN"/>
    <property type="match status" value="1"/>
</dbReference>
<name>A0A3P7G0X4_HYDTA</name>
<evidence type="ECO:0000313" key="10">
    <source>
        <dbReference type="EMBL" id="VDM33947.1"/>
    </source>
</evidence>
<evidence type="ECO:0000256" key="4">
    <source>
        <dbReference type="ARBA" id="ARBA00022898"/>
    </source>
</evidence>
<evidence type="ECO:0000256" key="5">
    <source>
        <dbReference type="ARBA" id="ARBA00023008"/>
    </source>
</evidence>
<proteinExistence type="inferred from homology"/>
<evidence type="ECO:0000256" key="9">
    <source>
        <dbReference type="PIRSR" id="PIRSR607745-1"/>
    </source>
</evidence>
<dbReference type="SUPFAM" id="SSF51419">
    <property type="entry name" value="PLP-binding barrel"/>
    <property type="match status" value="1"/>
</dbReference>
<dbReference type="OrthoDB" id="1915887at2759"/>
<organism evidence="10 11">
    <name type="scientific">Hydatigena taeniaeformis</name>
    <name type="common">Feline tapeworm</name>
    <name type="synonym">Taenia taeniaeformis</name>
    <dbReference type="NCBI Taxonomy" id="6205"/>
    <lineage>
        <taxon>Eukaryota</taxon>
        <taxon>Metazoa</taxon>
        <taxon>Spiralia</taxon>
        <taxon>Lophotrochozoa</taxon>
        <taxon>Platyhelminthes</taxon>
        <taxon>Cestoda</taxon>
        <taxon>Eucestoda</taxon>
        <taxon>Cyclophyllidea</taxon>
        <taxon>Taeniidae</taxon>
        <taxon>Hydatigera</taxon>
    </lineage>
</organism>
<dbReference type="GO" id="GO:0005758">
    <property type="term" value="C:mitochondrial intermembrane space"/>
    <property type="evidence" value="ECO:0007669"/>
    <property type="project" value="UniProtKB-SubCell"/>
</dbReference>
<dbReference type="PROSITE" id="PS51808">
    <property type="entry name" value="CHCH"/>
    <property type="match status" value="1"/>
</dbReference>
<evidence type="ECO:0000256" key="3">
    <source>
        <dbReference type="ARBA" id="ARBA00022723"/>
    </source>
</evidence>
<dbReference type="SUPFAM" id="SSF47072">
    <property type="entry name" value="Cysteine alpha-hairpin motif"/>
    <property type="match status" value="1"/>
</dbReference>
<sequence>MEVENTGQPYPQLVAVSKTKPPELVIEAYDAGQKVFGENYLACPEIRWHFIGKLQSNKVKLLASVPNLAMVETISSFKIANLLDNAWKRVCSRPLDVLIQVNTSGEEQKGGVVVSELVDLYKAVSSSCPYLNLCGLMTIGRYGYDEISGPNPDFSCLYDCRNRVCDALGLPKHSLHLSMGMSSDYETAVMMFDGEKFPVGPDGKPLKPCCACPDTRKARDECIVQRGEENCKDLIEAHLACLRSLGFRI</sequence>
<feature type="binding site" evidence="9">
    <location>
        <position position="209"/>
    </location>
    <ligand>
        <name>Cu cation</name>
        <dbReference type="ChEBI" id="CHEBI:23378"/>
    </ligand>
</feature>
<keyword evidence="8" id="KW-0143">Chaperone</keyword>
<dbReference type="InterPro" id="IPR009069">
    <property type="entry name" value="Cys_alpha_HP_mot_SF"/>
</dbReference>
<reference evidence="10 11" key="1">
    <citation type="submission" date="2018-11" db="EMBL/GenBank/DDBJ databases">
        <authorList>
            <consortium name="Pathogen Informatics"/>
        </authorList>
    </citation>
    <scope>NUCLEOTIDE SEQUENCE [LARGE SCALE GENOMIC DNA]</scope>
</reference>
<keyword evidence="11" id="KW-1185">Reference proteome</keyword>
<dbReference type="PANTHER" id="PTHR10146">
    <property type="entry name" value="PROLINE SYNTHETASE CO-TRANSCRIBED BACTERIAL HOMOLOG PROTEIN"/>
    <property type="match status" value="1"/>
</dbReference>
<evidence type="ECO:0000256" key="7">
    <source>
        <dbReference type="ARBA" id="ARBA00023157"/>
    </source>
</evidence>
<keyword evidence="5 9" id="KW-0186">Copper</keyword>
<evidence type="ECO:0000256" key="6">
    <source>
        <dbReference type="ARBA" id="ARBA00023128"/>
    </source>
</evidence>
<dbReference type="Pfam" id="PF05051">
    <property type="entry name" value="COX17"/>
    <property type="match status" value="1"/>
</dbReference>
<accession>A0A3P7G0X4</accession>
<dbReference type="PROSITE" id="PS01211">
    <property type="entry name" value="UPF0001"/>
    <property type="match status" value="1"/>
</dbReference>
<dbReference type="AlphaFoldDB" id="A0A3P7G0X4"/>
<dbReference type="GO" id="GO:0005507">
    <property type="term" value="F:copper ion binding"/>
    <property type="evidence" value="ECO:0007669"/>
    <property type="project" value="InterPro"/>
</dbReference>
<feature type="binding site" evidence="9">
    <location>
        <position position="210"/>
    </location>
    <ligand>
        <name>Cu cation</name>
        <dbReference type="ChEBI" id="CHEBI:23378"/>
    </ligand>
</feature>
<evidence type="ECO:0000313" key="11">
    <source>
        <dbReference type="Proteomes" id="UP000274429"/>
    </source>
</evidence>
<keyword evidence="7" id="KW-1015">Disulfide bond</keyword>
<keyword evidence="3 9" id="KW-0479">Metal-binding</keyword>